<comment type="caution">
    <text evidence="2">The sequence shown here is derived from an EMBL/GenBank/DDBJ whole genome shotgun (WGS) entry which is preliminary data.</text>
</comment>
<keyword evidence="1" id="KW-0812">Transmembrane</keyword>
<name>A0A917HXD4_9FLAO</name>
<proteinExistence type="predicted"/>
<keyword evidence="3" id="KW-1185">Reference proteome</keyword>
<evidence type="ECO:0000313" key="2">
    <source>
        <dbReference type="EMBL" id="GGG93892.1"/>
    </source>
</evidence>
<dbReference type="Pfam" id="PF11188">
    <property type="entry name" value="DUF2975"/>
    <property type="match status" value="1"/>
</dbReference>
<reference evidence="2" key="1">
    <citation type="journal article" date="2014" name="Int. J. Syst. Evol. Microbiol.">
        <title>Complete genome sequence of Corynebacterium casei LMG S-19264T (=DSM 44701T), isolated from a smear-ripened cheese.</title>
        <authorList>
            <consortium name="US DOE Joint Genome Institute (JGI-PGF)"/>
            <person name="Walter F."/>
            <person name="Albersmeier A."/>
            <person name="Kalinowski J."/>
            <person name="Ruckert C."/>
        </authorList>
    </citation>
    <scope>NUCLEOTIDE SEQUENCE</scope>
    <source>
        <strain evidence="2">CGMCC 1.15763</strain>
    </source>
</reference>
<feature type="transmembrane region" description="Helical" evidence="1">
    <location>
        <begin position="104"/>
        <end position="122"/>
    </location>
</feature>
<dbReference type="AlphaFoldDB" id="A0A917HXD4"/>
<evidence type="ECO:0008006" key="4">
    <source>
        <dbReference type="Google" id="ProtNLM"/>
    </source>
</evidence>
<organism evidence="2 3">
    <name type="scientific">Polaribacter pacificus</name>
    <dbReference type="NCBI Taxonomy" id="1775173"/>
    <lineage>
        <taxon>Bacteria</taxon>
        <taxon>Pseudomonadati</taxon>
        <taxon>Bacteroidota</taxon>
        <taxon>Flavobacteriia</taxon>
        <taxon>Flavobacteriales</taxon>
        <taxon>Flavobacteriaceae</taxon>
    </lineage>
</organism>
<keyword evidence="1" id="KW-0472">Membrane</keyword>
<feature type="transmembrane region" description="Helical" evidence="1">
    <location>
        <begin position="54"/>
        <end position="77"/>
    </location>
</feature>
<dbReference type="EMBL" id="BMJW01000001">
    <property type="protein sequence ID" value="GGG93892.1"/>
    <property type="molecule type" value="Genomic_DNA"/>
</dbReference>
<sequence>MKAIKTIQWVINLLFYISILSVGIFVLSYPVWLFMGDKIPFTFKEIQFIYNSNWSTKVLFLVVIISQILFTIGFYHLKTVTRLFISNKTFSLASITHLKKAGNLFTFIGLLILLLRAFNWIFDTSIVSIWNGIDMLYLFILFIGLFFILISKVLIEARQLKQENDLTI</sequence>
<accession>A0A917HXD4</accession>
<dbReference type="RefSeq" id="WP_188598067.1">
    <property type="nucleotide sequence ID" value="NZ_BMJW01000001.1"/>
</dbReference>
<evidence type="ECO:0000313" key="3">
    <source>
        <dbReference type="Proteomes" id="UP000633278"/>
    </source>
</evidence>
<reference evidence="2" key="2">
    <citation type="submission" date="2020-09" db="EMBL/GenBank/DDBJ databases">
        <authorList>
            <person name="Sun Q."/>
            <person name="Zhou Y."/>
        </authorList>
    </citation>
    <scope>NUCLEOTIDE SEQUENCE</scope>
    <source>
        <strain evidence="2">CGMCC 1.15763</strain>
    </source>
</reference>
<dbReference type="Proteomes" id="UP000633278">
    <property type="component" value="Unassembled WGS sequence"/>
</dbReference>
<keyword evidence="1" id="KW-1133">Transmembrane helix</keyword>
<gene>
    <name evidence="2" type="ORF">GCM10011416_08930</name>
</gene>
<dbReference type="InterPro" id="IPR021354">
    <property type="entry name" value="DUF2975"/>
</dbReference>
<protein>
    <recommendedName>
        <fullName evidence="4">DUF2975 domain-containing protein</fullName>
    </recommendedName>
</protein>
<evidence type="ECO:0000256" key="1">
    <source>
        <dbReference type="SAM" id="Phobius"/>
    </source>
</evidence>
<feature type="transmembrane region" description="Helical" evidence="1">
    <location>
        <begin position="12"/>
        <end position="34"/>
    </location>
</feature>
<feature type="transmembrane region" description="Helical" evidence="1">
    <location>
        <begin position="134"/>
        <end position="155"/>
    </location>
</feature>